<dbReference type="Proteomes" id="UP000267159">
    <property type="component" value="Unassembled WGS sequence"/>
</dbReference>
<evidence type="ECO:0000313" key="2">
    <source>
        <dbReference type="Proteomes" id="UP000267159"/>
    </source>
</evidence>
<proteinExistence type="predicted"/>
<protein>
    <submittedName>
        <fullName evidence="1">Uncharacterized protein</fullName>
    </submittedName>
</protein>
<accession>A0A3L7YZX6</accession>
<reference evidence="1 2" key="1">
    <citation type="submission" date="2018-09" db="EMBL/GenBank/DDBJ databases">
        <title>Murine metabolic-syndrome-specific gut microbial biobank.</title>
        <authorList>
            <person name="Liu C."/>
        </authorList>
    </citation>
    <scope>NUCLEOTIDE SEQUENCE [LARGE SCALE GENOMIC DNA]</scope>
    <source>
        <strain evidence="1 2">0.1X-D8-26</strain>
    </source>
</reference>
<comment type="caution">
    <text evidence="1">The sequence shown here is derived from an EMBL/GenBank/DDBJ whole genome shotgun (WGS) entry which is preliminary data.</text>
</comment>
<dbReference type="EMBL" id="RAZM01000123">
    <property type="protein sequence ID" value="RLT78332.1"/>
    <property type="molecule type" value="Genomic_DNA"/>
</dbReference>
<organism evidence="1 2">
    <name type="scientific">Bacteroides acidifaciens</name>
    <dbReference type="NCBI Taxonomy" id="85831"/>
    <lineage>
        <taxon>Bacteria</taxon>
        <taxon>Pseudomonadati</taxon>
        <taxon>Bacteroidota</taxon>
        <taxon>Bacteroidia</taxon>
        <taxon>Bacteroidales</taxon>
        <taxon>Bacteroidaceae</taxon>
        <taxon>Bacteroides</taxon>
    </lineage>
</organism>
<evidence type="ECO:0000313" key="1">
    <source>
        <dbReference type="EMBL" id="RLT78332.1"/>
    </source>
</evidence>
<sequence length="895" mass="103026">MSRCRPGHVQKLHDNVKYDILSGYKSSEFVTLSIFNEPIDEGGEEVTYLKTSFFETIDSHLFPIVKELLLDFEPRELTMEKDYIDAFKDEHDAKSFFCSDETISVEKVLCPALKDDICLFLDKCKNFEAKYLDINYYTHLNKYFSYILDACANKEGEIAFNSPYKYAEEALADSFLIPLLELTYDFVSQYEDSEAQSIKEVRDFLLDCIKHVEHSKEEEQIADDFPELSNLFDGFKANKSKGEDFFIQFSLRALREIFEQPIGSPILRYRGMSLEKKLETVDFKKSVLLTDSYDNQMIVFVPNLDEENQDDYLSCLEKFIKSVKNDLHEKAKKTLRIVYLQENERIEALKDRITKEGNELLPIAKYKKLVFELFDDYKFYFGRQIQDFIDSIAKIVIAGCDCGDLYSANGMSCEVSSIIDKIKDNGWTPQKEIRRTIEHYEKLVCDGDNAILKVVKLKSQKDFEDALAKAVCDASDYEDNIPCDFTKVVDGKVTDTRSKCISILYVMEKTANPGRGNNSLLELLKKVGTQTGGLYLSPNEDNVLQTLHYDQLKTALSDSDELKEIFDKFKVDDKFIQNLLLFTDAMLTEATAIDFETLYSFMNDSFENHWIGTYSDKLKYNCPKAEILMKLLYFSQYISKMDIVKLRESLINSITAKGAELNETRASLSSSINEVLTLLYTQKPQRDNDSQPFFGYLQKLQEVGKLFEDCQRVLREEPESVAALCIVKSIYSRLVDIVDSVKILSTQTTTVKNSLSCFQQTINRIYQSPINEIYEDKLAAKLINMKSPDASKNGFKGYNEDYCWTNTRNSLKYHKDETKNVFTTKLNPVKKETLKANDVSVFTTYLSRVLQSSTDIKTRLESVLNLCKECKVLADDYNELKSQIGNLLKFEDNNG</sequence>
<dbReference type="AlphaFoldDB" id="A0A3L7YZX6"/>
<name>A0A3L7YZX6_9BACE</name>
<dbReference type="RefSeq" id="WP_121767097.1">
    <property type="nucleotide sequence ID" value="NZ_RAZM01000123.1"/>
</dbReference>
<gene>
    <name evidence="1" type="ORF">D7Y07_19825</name>
</gene>